<feature type="region of interest" description="Disordered" evidence="1">
    <location>
        <begin position="183"/>
        <end position="240"/>
    </location>
</feature>
<gene>
    <name evidence="2" type="ORF">Taro_030140</name>
</gene>
<dbReference type="AlphaFoldDB" id="A0A843VVA5"/>
<evidence type="ECO:0000313" key="2">
    <source>
        <dbReference type="EMBL" id="MQL97450.1"/>
    </source>
</evidence>
<organism evidence="2 3">
    <name type="scientific">Colocasia esculenta</name>
    <name type="common">Wild taro</name>
    <name type="synonym">Arum esculentum</name>
    <dbReference type="NCBI Taxonomy" id="4460"/>
    <lineage>
        <taxon>Eukaryota</taxon>
        <taxon>Viridiplantae</taxon>
        <taxon>Streptophyta</taxon>
        <taxon>Embryophyta</taxon>
        <taxon>Tracheophyta</taxon>
        <taxon>Spermatophyta</taxon>
        <taxon>Magnoliopsida</taxon>
        <taxon>Liliopsida</taxon>
        <taxon>Araceae</taxon>
        <taxon>Aroideae</taxon>
        <taxon>Colocasieae</taxon>
        <taxon>Colocasia</taxon>
    </lineage>
</organism>
<protein>
    <submittedName>
        <fullName evidence="2">Uncharacterized protein</fullName>
    </submittedName>
</protein>
<feature type="compositionally biased region" description="Polar residues" evidence="1">
    <location>
        <begin position="223"/>
        <end position="240"/>
    </location>
</feature>
<comment type="caution">
    <text evidence="2">The sequence shown here is derived from an EMBL/GenBank/DDBJ whole genome shotgun (WGS) entry which is preliminary data.</text>
</comment>
<name>A0A843VVA5_COLES</name>
<reference evidence="2" key="1">
    <citation type="submission" date="2017-07" db="EMBL/GenBank/DDBJ databases">
        <title>Taro Niue Genome Assembly and Annotation.</title>
        <authorList>
            <person name="Atibalentja N."/>
            <person name="Keating K."/>
            <person name="Fields C.J."/>
        </authorList>
    </citation>
    <scope>NUCLEOTIDE SEQUENCE</scope>
    <source>
        <strain evidence="2">Niue_2</strain>
        <tissue evidence="2">Leaf</tissue>
    </source>
</reference>
<feature type="compositionally biased region" description="Acidic residues" evidence="1">
    <location>
        <begin position="7"/>
        <end position="26"/>
    </location>
</feature>
<feature type="region of interest" description="Disordered" evidence="1">
    <location>
        <begin position="1"/>
        <end position="126"/>
    </location>
</feature>
<accession>A0A843VVA5</accession>
<evidence type="ECO:0000256" key="1">
    <source>
        <dbReference type="SAM" id="MobiDB-lite"/>
    </source>
</evidence>
<feature type="compositionally biased region" description="Gly residues" evidence="1">
    <location>
        <begin position="45"/>
        <end position="68"/>
    </location>
</feature>
<proteinExistence type="predicted"/>
<keyword evidence="3" id="KW-1185">Reference proteome</keyword>
<feature type="compositionally biased region" description="Polar residues" evidence="1">
    <location>
        <begin position="32"/>
        <end position="43"/>
    </location>
</feature>
<dbReference type="Proteomes" id="UP000652761">
    <property type="component" value="Unassembled WGS sequence"/>
</dbReference>
<evidence type="ECO:0000313" key="3">
    <source>
        <dbReference type="Proteomes" id="UP000652761"/>
    </source>
</evidence>
<sequence>MAAPVEDPLDIADLETLDLNVEETPSEDSPRLPSSCSHDSMTTGSPGGSVGGSDGDGGGDGGNDGDGGGGRDTDHGGPVQYNRRRKFVKGGRAEGSAVDSNSTHESIRSYGGHSYQPESSDTGYSSGYSGYTTTGYPAPYFHPPPSIHVHVPVQQIYAPVEDVQMASLRIVCPGCEEVSNRESAKETSNPCESGHTGGRTNTAWPVPAESTRFGPMRGESDRISANSIRPESALQQTLIQ</sequence>
<dbReference type="EMBL" id="NMUH01002052">
    <property type="protein sequence ID" value="MQL97450.1"/>
    <property type="molecule type" value="Genomic_DNA"/>
</dbReference>